<protein>
    <submittedName>
        <fullName evidence="2">GNAT family N-acetyltransferase</fullName>
    </submittedName>
</protein>
<accession>A0ABR8RA31</accession>
<feature type="domain" description="N-acetyltransferase" evidence="1">
    <location>
        <begin position="156"/>
        <end position="290"/>
    </location>
</feature>
<dbReference type="Pfam" id="PF00583">
    <property type="entry name" value="Acetyltransf_1"/>
    <property type="match status" value="1"/>
</dbReference>
<dbReference type="CDD" id="cd04301">
    <property type="entry name" value="NAT_SF"/>
    <property type="match status" value="1"/>
</dbReference>
<reference evidence="2 3" key="1">
    <citation type="submission" date="2020-08" db="EMBL/GenBank/DDBJ databases">
        <title>A Genomic Blueprint of the Chicken Gut Microbiome.</title>
        <authorList>
            <person name="Gilroy R."/>
            <person name="Ravi A."/>
            <person name="Getino M."/>
            <person name="Pursley I."/>
            <person name="Horton D.L."/>
            <person name="Alikhan N.-F."/>
            <person name="Baker D."/>
            <person name="Gharbi K."/>
            <person name="Hall N."/>
            <person name="Watson M."/>
            <person name="Adriaenssens E.M."/>
            <person name="Foster-Nyarko E."/>
            <person name="Jarju S."/>
            <person name="Secka A."/>
            <person name="Antonio M."/>
            <person name="Oren A."/>
            <person name="Chaudhuri R."/>
            <person name="La Ragione R.M."/>
            <person name="Hildebrand F."/>
            <person name="Pallen M.J."/>
        </authorList>
    </citation>
    <scope>NUCLEOTIDE SEQUENCE [LARGE SCALE GENOMIC DNA]</scope>
    <source>
        <strain evidence="2 3">Sa2BUA9</strain>
    </source>
</reference>
<dbReference type="RefSeq" id="WP_151109786.1">
    <property type="nucleotide sequence ID" value="NZ_JACSQO010000004.1"/>
</dbReference>
<sequence length="290" mass="33510">MLKIKNPKDIHLLSEFLEKLNLQPEYHIGYCGVIAKEIEDTILHDFSDLDFEHSFVIATEHAIIKGALGFDVDEQLRTIEVWGPFVLASEEYREIADGMWNHLVSQMPFDVKSFQFFVHKENFLTREYIREKGGVEIGQHLILSIIKKNHSFPQNIKIIQYSPSFEDSFTALHTASFSNTYYNSSDILRRLDNKNKLFIFAEGLEKVKGYVYVEIESSQNNGSIEYIAVSSEYQKQGIGTQLIQSALNYLFSYDTIKEITLSVRAENDKALALYKSVGFELKYELIAYRK</sequence>
<evidence type="ECO:0000313" key="3">
    <source>
        <dbReference type="Proteomes" id="UP000640786"/>
    </source>
</evidence>
<dbReference type="Proteomes" id="UP000640786">
    <property type="component" value="Unassembled WGS sequence"/>
</dbReference>
<evidence type="ECO:0000259" key="1">
    <source>
        <dbReference type="PROSITE" id="PS51186"/>
    </source>
</evidence>
<dbReference type="InterPro" id="IPR000182">
    <property type="entry name" value="GNAT_dom"/>
</dbReference>
<dbReference type="PANTHER" id="PTHR43415">
    <property type="entry name" value="SPERMIDINE N(1)-ACETYLTRANSFERASE"/>
    <property type="match status" value="1"/>
</dbReference>
<gene>
    <name evidence="2" type="ORF">H9650_10275</name>
</gene>
<keyword evidence="3" id="KW-1185">Reference proteome</keyword>
<dbReference type="EMBL" id="JACSQO010000004">
    <property type="protein sequence ID" value="MBD7944502.1"/>
    <property type="molecule type" value="Genomic_DNA"/>
</dbReference>
<dbReference type="InterPro" id="IPR016181">
    <property type="entry name" value="Acyl_CoA_acyltransferase"/>
</dbReference>
<dbReference type="SUPFAM" id="SSF55729">
    <property type="entry name" value="Acyl-CoA N-acyltransferases (Nat)"/>
    <property type="match status" value="1"/>
</dbReference>
<comment type="caution">
    <text evidence="2">The sequence shown here is derived from an EMBL/GenBank/DDBJ whole genome shotgun (WGS) entry which is preliminary data.</text>
</comment>
<dbReference type="PANTHER" id="PTHR43415:SF6">
    <property type="entry name" value="SPERMIDINE N(1)-ACETYLTRANSFERASE"/>
    <property type="match status" value="1"/>
</dbReference>
<dbReference type="Gene3D" id="3.40.630.30">
    <property type="match status" value="1"/>
</dbReference>
<organism evidence="2 3">
    <name type="scientific">Psychrobacillus faecigallinarum</name>
    <dbReference type="NCBI Taxonomy" id="2762235"/>
    <lineage>
        <taxon>Bacteria</taxon>
        <taxon>Bacillati</taxon>
        <taxon>Bacillota</taxon>
        <taxon>Bacilli</taxon>
        <taxon>Bacillales</taxon>
        <taxon>Bacillaceae</taxon>
        <taxon>Psychrobacillus</taxon>
    </lineage>
</organism>
<proteinExistence type="predicted"/>
<dbReference type="PROSITE" id="PS51186">
    <property type="entry name" value="GNAT"/>
    <property type="match status" value="1"/>
</dbReference>
<name>A0ABR8RA31_9BACI</name>
<evidence type="ECO:0000313" key="2">
    <source>
        <dbReference type="EMBL" id="MBD7944502.1"/>
    </source>
</evidence>